<dbReference type="GO" id="GO:0016042">
    <property type="term" value="P:lipid catabolic process"/>
    <property type="evidence" value="ECO:0007669"/>
    <property type="project" value="UniProtKB-KW"/>
</dbReference>
<protein>
    <recommendedName>
        <fullName evidence="7">Lipase</fullName>
    </recommendedName>
</protein>
<organism evidence="5 6">
    <name type="scientific">Myxococcus llanfairpwllgwyngyllgogerychwyrndrobwllllantysiliogogogochensis</name>
    <dbReference type="NCBI Taxonomy" id="2590453"/>
    <lineage>
        <taxon>Bacteria</taxon>
        <taxon>Pseudomonadati</taxon>
        <taxon>Myxococcota</taxon>
        <taxon>Myxococcia</taxon>
        <taxon>Myxococcales</taxon>
        <taxon>Cystobacterineae</taxon>
        <taxon>Myxococcaceae</taxon>
        <taxon>Myxococcus</taxon>
    </lineage>
</organism>
<evidence type="ECO:0008006" key="7">
    <source>
        <dbReference type="Google" id="ProtNLM"/>
    </source>
</evidence>
<evidence type="ECO:0000313" key="5">
    <source>
        <dbReference type="EMBL" id="TQF09242.1"/>
    </source>
</evidence>
<reference evidence="5 6" key="1">
    <citation type="submission" date="2019-06" db="EMBL/GenBank/DDBJ databases">
        <authorList>
            <person name="Livingstone P."/>
            <person name="Whitworth D."/>
        </authorList>
    </citation>
    <scope>NUCLEOTIDE SEQUENCE [LARGE SCALE GENOMIC DNA]</scope>
    <source>
        <strain evidence="5 6">AM401</strain>
    </source>
</reference>
<gene>
    <name evidence="5" type="ORF">FJV41_45655</name>
</gene>
<feature type="chain" id="PRO_5022202960" description="Lipase" evidence="4">
    <location>
        <begin position="24"/>
        <end position="402"/>
    </location>
</feature>
<feature type="signal peptide" evidence="4">
    <location>
        <begin position="1"/>
        <end position="23"/>
    </location>
</feature>
<dbReference type="AlphaFoldDB" id="A0A540WJP1"/>
<dbReference type="Pfam" id="PF07224">
    <property type="entry name" value="Chlorophyllase"/>
    <property type="match status" value="1"/>
</dbReference>
<dbReference type="Gene3D" id="3.40.50.1820">
    <property type="entry name" value="alpha/beta hydrolase"/>
    <property type="match status" value="1"/>
</dbReference>
<dbReference type="GO" id="GO:0003847">
    <property type="term" value="F:1-alkyl-2-acetylglycerophosphocholine esterase activity"/>
    <property type="evidence" value="ECO:0007669"/>
    <property type="project" value="TreeGrafter"/>
</dbReference>
<evidence type="ECO:0000256" key="2">
    <source>
        <dbReference type="ARBA" id="ARBA00022963"/>
    </source>
</evidence>
<keyword evidence="1" id="KW-0378">Hydrolase</keyword>
<keyword evidence="6" id="KW-1185">Reference proteome</keyword>
<dbReference type="SUPFAM" id="SSF53474">
    <property type="entry name" value="alpha/beta-Hydrolases"/>
    <property type="match status" value="1"/>
</dbReference>
<evidence type="ECO:0000313" key="6">
    <source>
        <dbReference type="Proteomes" id="UP000315369"/>
    </source>
</evidence>
<name>A0A540WJP1_9BACT</name>
<dbReference type="EMBL" id="VIFM01000372">
    <property type="protein sequence ID" value="TQF09242.1"/>
    <property type="molecule type" value="Genomic_DNA"/>
</dbReference>
<proteinExistence type="predicted"/>
<evidence type="ECO:0000256" key="3">
    <source>
        <dbReference type="ARBA" id="ARBA00023098"/>
    </source>
</evidence>
<dbReference type="PANTHER" id="PTHR10272:SF0">
    <property type="entry name" value="PLATELET-ACTIVATING FACTOR ACETYLHYDROLASE"/>
    <property type="match status" value="1"/>
</dbReference>
<dbReference type="Proteomes" id="UP000315369">
    <property type="component" value="Unassembled WGS sequence"/>
</dbReference>
<keyword evidence="3" id="KW-0443">Lipid metabolism</keyword>
<dbReference type="InterPro" id="IPR029058">
    <property type="entry name" value="AB_hydrolase_fold"/>
</dbReference>
<keyword evidence="2" id="KW-0442">Lipid degradation</keyword>
<dbReference type="PANTHER" id="PTHR10272">
    <property type="entry name" value="PLATELET-ACTIVATING FACTOR ACETYLHYDROLASE"/>
    <property type="match status" value="1"/>
</dbReference>
<dbReference type="PROSITE" id="PS51257">
    <property type="entry name" value="PROKAR_LIPOPROTEIN"/>
    <property type="match status" value="1"/>
</dbReference>
<evidence type="ECO:0000256" key="4">
    <source>
        <dbReference type="SAM" id="SignalP"/>
    </source>
</evidence>
<dbReference type="InterPro" id="IPR017395">
    <property type="entry name" value="Chlorophyllase-like"/>
</dbReference>
<accession>A0A540WJP1</accession>
<comment type="caution">
    <text evidence="5">The sequence shown here is derived from an EMBL/GenBank/DDBJ whole genome shotgun (WGS) entry which is preliminary data.</text>
</comment>
<sequence length="402" mass="43367">MHRTARWLGALAALLLVTGCQSASRFAPTYLLVPPQPVVLTPPLWGQLEAGPWNVGLRVRTLPPDVAGASTLQLTLWYPARGGDPTRRVHYRDYVGLTSSEEHPEATGDALLANEAVTRYEQGLVDRGIPEESTSAWLDSPMAAVPDAPPAPGRFPLVLVAQGRYHSAQHQAVLAEYLASHGYVVATTPSPTRRAPPGPDLDVLATARAQAHELERALHQLQSDSRIDSTRVALVGHSLGARAAFLFVLAHPEAAALVSLDGGLANQAGKDWLTGLPYFYPERYRVPLLHIYQEGDAEVVPDFELLESLRGAERWTLRIAGMRHLDFTSVGAASVLAPGLAPTQSAEDIARGWATTASATRRFLDANVRRRLVIPGAPPPPPSPLVTPDPRVTLTHWGEGQP</sequence>
<keyword evidence="4" id="KW-0732">Signal</keyword>
<evidence type="ECO:0000256" key="1">
    <source>
        <dbReference type="ARBA" id="ARBA00022801"/>
    </source>
</evidence>
<dbReference type="OrthoDB" id="9814760at2"/>
<dbReference type="RefSeq" id="WP_141648916.1">
    <property type="nucleotide sequence ID" value="NZ_VIFM01000372.1"/>
</dbReference>